<name>A0A8J4TUY3_CLAMG</name>
<evidence type="ECO:0000313" key="1">
    <source>
        <dbReference type="EMBL" id="KAF5904286.1"/>
    </source>
</evidence>
<protein>
    <submittedName>
        <fullName evidence="1">FERM domain-containing protein 4B-like</fullName>
    </submittedName>
</protein>
<dbReference type="EMBL" id="QNUK01000060">
    <property type="protein sequence ID" value="KAF5904286.1"/>
    <property type="molecule type" value="Genomic_DNA"/>
</dbReference>
<reference evidence="1" key="1">
    <citation type="submission" date="2020-07" db="EMBL/GenBank/DDBJ databases">
        <title>Clarias magur genome sequencing, assembly and annotation.</title>
        <authorList>
            <person name="Kushwaha B."/>
            <person name="Kumar R."/>
            <person name="Das P."/>
            <person name="Joshi C.G."/>
            <person name="Kumar D."/>
            <person name="Nagpure N.S."/>
            <person name="Pandey M."/>
            <person name="Agarwal S."/>
            <person name="Srivastava S."/>
            <person name="Singh M."/>
            <person name="Sahoo L."/>
            <person name="Jayasankar P."/>
            <person name="Meher P.K."/>
            <person name="Koringa P.G."/>
            <person name="Iquebal M.A."/>
            <person name="Das S.P."/>
            <person name="Bit A."/>
            <person name="Patnaik S."/>
            <person name="Patel N."/>
            <person name="Shah T.M."/>
            <person name="Hinsu A."/>
            <person name="Jena J.K."/>
        </authorList>
    </citation>
    <scope>NUCLEOTIDE SEQUENCE</scope>
    <source>
        <strain evidence="1">CIFAMagur01</strain>
        <tissue evidence="1">Testis</tissue>
    </source>
</reference>
<gene>
    <name evidence="1" type="ORF">DAT39_006003</name>
</gene>
<proteinExistence type="predicted"/>
<dbReference type="AlphaFoldDB" id="A0A8J4TUY3"/>
<sequence length="54" mass="6114">MAPGFLCGVEDMLASGSHLVWTVAEQALRRCYSDALVPCRRLIQSWWNIGDVYQ</sequence>
<accession>A0A8J4TUY3</accession>
<dbReference type="Proteomes" id="UP000727407">
    <property type="component" value="Unassembled WGS sequence"/>
</dbReference>
<organism evidence="1 2">
    <name type="scientific">Clarias magur</name>
    <name type="common">Asian catfish</name>
    <name type="synonym">Macropteronotus magur</name>
    <dbReference type="NCBI Taxonomy" id="1594786"/>
    <lineage>
        <taxon>Eukaryota</taxon>
        <taxon>Metazoa</taxon>
        <taxon>Chordata</taxon>
        <taxon>Craniata</taxon>
        <taxon>Vertebrata</taxon>
        <taxon>Euteleostomi</taxon>
        <taxon>Actinopterygii</taxon>
        <taxon>Neopterygii</taxon>
        <taxon>Teleostei</taxon>
        <taxon>Ostariophysi</taxon>
        <taxon>Siluriformes</taxon>
        <taxon>Clariidae</taxon>
        <taxon>Clarias</taxon>
    </lineage>
</organism>
<feature type="non-terminal residue" evidence="1">
    <location>
        <position position="54"/>
    </location>
</feature>
<evidence type="ECO:0000313" key="2">
    <source>
        <dbReference type="Proteomes" id="UP000727407"/>
    </source>
</evidence>
<keyword evidence="2" id="KW-1185">Reference proteome</keyword>
<comment type="caution">
    <text evidence="1">The sequence shown here is derived from an EMBL/GenBank/DDBJ whole genome shotgun (WGS) entry which is preliminary data.</text>
</comment>